<dbReference type="Pfam" id="PF13947">
    <property type="entry name" value="GUB_WAK_bind"/>
    <property type="match status" value="1"/>
</dbReference>
<comment type="caution">
    <text evidence="16">The sequence shown here is derived from an EMBL/GenBank/DDBJ whole genome shotgun (WGS) entry which is preliminary data.</text>
</comment>
<keyword evidence="10 13" id="KW-0472">Membrane</keyword>
<dbReference type="InterPro" id="IPR011009">
    <property type="entry name" value="Kinase-like_dom_sf"/>
</dbReference>
<dbReference type="GO" id="GO:0016020">
    <property type="term" value="C:membrane"/>
    <property type="evidence" value="ECO:0007669"/>
    <property type="project" value="UniProtKB-SubCell"/>
</dbReference>
<evidence type="ECO:0000256" key="10">
    <source>
        <dbReference type="ARBA" id="ARBA00023136"/>
    </source>
</evidence>
<dbReference type="FunFam" id="3.30.200.20:FF:000178">
    <property type="entry name" value="serine/threonine-protein kinase PBS1-like"/>
    <property type="match status" value="1"/>
</dbReference>
<dbReference type="GO" id="GO:0005524">
    <property type="term" value="F:ATP binding"/>
    <property type="evidence" value="ECO:0007669"/>
    <property type="project" value="UniProtKB-UniRule"/>
</dbReference>
<feature type="transmembrane region" description="Helical" evidence="13">
    <location>
        <begin position="233"/>
        <end position="258"/>
    </location>
</feature>
<dbReference type="CDD" id="cd14066">
    <property type="entry name" value="STKc_IRAK"/>
    <property type="match status" value="1"/>
</dbReference>
<dbReference type="AlphaFoldDB" id="A0A9N7NUB4"/>
<dbReference type="GO" id="GO:0030247">
    <property type="term" value="F:polysaccharide binding"/>
    <property type="evidence" value="ECO:0007669"/>
    <property type="project" value="InterPro"/>
</dbReference>
<dbReference type="CDD" id="cd12087">
    <property type="entry name" value="TM_EGFR-like"/>
    <property type="match status" value="1"/>
</dbReference>
<dbReference type="Pfam" id="PF00069">
    <property type="entry name" value="Pkinase"/>
    <property type="match status" value="1"/>
</dbReference>
<comment type="subcellular location">
    <subcellularLocation>
        <location evidence="1">Membrane</location>
        <topology evidence="1">Single-pass type I membrane protein</topology>
    </subcellularLocation>
</comment>
<keyword evidence="9 13" id="KW-1133">Transmembrane helix</keyword>
<keyword evidence="17" id="KW-1185">Reference proteome</keyword>
<evidence type="ECO:0000256" key="1">
    <source>
        <dbReference type="ARBA" id="ARBA00004479"/>
    </source>
</evidence>
<evidence type="ECO:0000256" key="9">
    <source>
        <dbReference type="ARBA" id="ARBA00022989"/>
    </source>
</evidence>
<dbReference type="InterPro" id="IPR045874">
    <property type="entry name" value="LRK10/LRL21-25-like"/>
</dbReference>
<dbReference type="OrthoDB" id="900299at2759"/>
<dbReference type="InterPro" id="IPR025287">
    <property type="entry name" value="WAK_GUB"/>
</dbReference>
<keyword evidence="11" id="KW-0325">Glycoprotein</keyword>
<evidence type="ECO:0000259" key="15">
    <source>
        <dbReference type="PROSITE" id="PS50011"/>
    </source>
</evidence>
<evidence type="ECO:0000256" key="8">
    <source>
        <dbReference type="ARBA" id="ARBA00022840"/>
    </source>
</evidence>
<evidence type="ECO:0000256" key="4">
    <source>
        <dbReference type="ARBA" id="ARBA00022692"/>
    </source>
</evidence>
<evidence type="ECO:0000256" key="13">
    <source>
        <dbReference type="SAM" id="Phobius"/>
    </source>
</evidence>
<dbReference type="GO" id="GO:0004674">
    <property type="term" value="F:protein serine/threonine kinase activity"/>
    <property type="evidence" value="ECO:0007669"/>
    <property type="project" value="UniProtKB-KW"/>
</dbReference>
<dbReference type="PROSITE" id="PS00108">
    <property type="entry name" value="PROTEIN_KINASE_ST"/>
    <property type="match status" value="1"/>
</dbReference>
<dbReference type="PANTHER" id="PTHR27009">
    <property type="entry name" value="RUST RESISTANCE KINASE LR10-RELATED"/>
    <property type="match status" value="1"/>
</dbReference>
<keyword evidence="5 14" id="KW-0732">Signal</keyword>
<evidence type="ECO:0000256" key="2">
    <source>
        <dbReference type="ARBA" id="ARBA00022527"/>
    </source>
</evidence>
<dbReference type="PROSITE" id="PS50011">
    <property type="entry name" value="PROTEIN_KINASE_DOM"/>
    <property type="match status" value="1"/>
</dbReference>
<evidence type="ECO:0000256" key="11">
    <source>
        <dbReference type="ARBA" id="ARBA00023180"/>
    </source>
</evidence>
<evidence type="ECO:0000256" key="14">
    <source>
        <dbReference type="SAM" id="SignalP"/>
    </source>
</evidence>
<evidence type="ECO:0000313" key="17">
    <source>
        <dbReference type="Proteomes" id="UP001153555"/>
    </source>
</evidence>
<evidence type="ECO:0000256" key="5">
    <source>
        <dbReference type="ARBA" id="ARBA00022729"/>
    </source>
</evidence>
<dbReference type="SMART" id="SM00220">
    <property type="entry name" value="S_TKc"/>
    <property type="match status" value="1"/>
</dbReference>
<evidence type="ECO:0000256" key="12">
    <source>
        <dbReference type="PROSITE-ProRule" id="PRU10141"/>
    </source>
</evidence>
<evidence type="ECO:0000256" key="7">
    <source>
        <dbReference type="ARBA" id="ARBA00022777"/>
    </source>
</evidence>
<keyword evidence="6 12" id="KW-0547">Nucleotide-binding</keyword>
<dbReference type="InterPro" id="IPR017441">
    <property type="entry name" value="Protein_kinase_ATP_BS"/>
</dbReference>
<dbReference type="SUPFAM" id="SSF56112">
    <property type="entry name" value="Protein kinase-like (PK-like)"/>
    <property type="match status" value="1"/>
</dbReference>
<evidence type="ECO:0000256" key="6">
    <source>
        <dbReference type="ARBA" id="ARBA00022741"/>
    </source>
</evidence>
<keyword evidence="2" id="KW-0723">Serine/threonine-protein kinase</keyword>
<dbReference type="InterPro" id="IPR008271">
    <property type="entry name" value="Ser/Thr_kinase_AS"/>
</dbReference>
<gene>
    <name evidence="16" type="ORF">SHERM_04787</name>
</gene>
<reference evidence="16" key="1">
    <citation type="submission" date="2019-12" db="EMBL/GenBank/DDBJ databases">
        <authorList>
            <person name="Scholes J."/>
        </authorList>
    </citation>
    <scope>NUCLEOTIDE SEQUENCE</scope>
</reference>
<keyword evidence="3" id="KW-0808">Transferase</keyword>
<sequence>MSVFLVFTIFCLLYFAVLGVEIDDCKPTRCMKHGPTIRFPFRDKNRSPQHCGYPGFDVLCNESKETVLELPFSVQVAVKKINYVLQQVDLYDPEKCLVKKLPHLNLSTSPLQFLSTEKWDFILVNCSDASRRGLFYSFPCLGDSSSHFLAITESEWDNVGSLDLTSCTRLHKVYVPYNVRNEKYLHLRWSEPACSGCEAKGKWCRLSSKSTSGGHQIQCVHKPNTTRASMGPMVGGAALGSCLFVTILASLVLLYISFRSERQNHIKIEKFLEDYRALKPTRFSYSDITRITRKFSEKLGEGGYGIVYKGRLSNRIDVAVKLLHNSKGNGEEFVNEVSTIGRIHHVNIVRLLGFCAEGSKRALVYEFLPNDSLEKFIFRSAKTSLGWRNLRDITLGIARGIKYLHEGCDQQILHFDIKPHNILLDRNFGPKICDFGLAKLCSKEQSGVTMTIARGTMGYIAPEVLSRTFGRASYKSDVYSFGMMVLEMVGGRKNVDPNVKTSQVFFPQWVYNRLDSEFGEDFWARVEDGENGSIAKRLTIVGLWCIQWSPNDRPSMKEVVVMLEGSEESLVIPPNPFAATDGTSSVAGIIQGRHRHHQIELPSIQESEYFSA</sequence>
<keyword evidence="4 13" id="KW-0812">Transmembrane</keyword>
<evidence type="ECO:0000313" key="16">
    <source>
        <dbReference type="EMBL" id="CAA0838178.1"/>
    </source>
</evidence>
<protein>
    <submittedName>
        <fullName evidence="16">Protein kinase superfamily protein</fullName>
    </submittedName>
</protein>
<dbReference type="Gene3D" id="1.10.510.10">
    <property type="entry name" value="Transferase(Phosphotransferase) domain 1"/>
    <property type="match status" value="1"/>
</dbReference>
<keyword evidence="7 16" id="KW-0418">Kinase</keyword>
<feature type="signal peptide" evidence="14">
    <location>
        <begin position="1"/>
        <end position="19"/>
    </location>
</feature>
<name>A0A9N7NUB4_STRHE</name>
<keyword evidence="8 12" id="KW-0067">ATP-binding</keyword>
<dbReference type="InterPro" id="IPR000719">
    <property type="entry name" value="Prot_kinase_dom"/>
</dbReference>
<dbReference type="Proteomes" id="UP001153555">
    <property type="component" value="Unassembled WGS sequence"/>
</dbReference>
<dbReference type="PROSITE" id="PS00107">
    <property type="entry name" value="PROTEIN_KINASE_ATP"/>
    <property type="match status" value="1"/>
</dbReference>
<accession>A0A9N7NUB4</accession>
<feature type="binding site" evidence="12">
    <location>
        <position position="321"/>
    </location>
    <ligand>
        <name>ATP</name>
        <dbReference type="ChEBI" id="CHEBI:30616"/>
    </ligand>
</feature>
<dbReference type="Gene3D" id="3.30.200.20">
    <property type="entry name" value="Phosphorylase Kinase, domain 1"/>
    <property type="match status" value="1"/>
</dbReference>
<organism evidence="16 17">
    <name type="scientific">Striga hermonthica</name>
    <name type="common">Purple witchweed</name>
    <name type="synonym">Buchnera hermonthica</name>
    <dbReference type="NCBI Taxonomy" id="68872"/>
    <lineage>
        <taxon>Eukaryota</taxon>
        <taxon>Viridiplantae</taxon>
        <taxon>Streptophyta</taxon>
        <taxon>Embryophyta</taxon>
        <taxon>Tracheophyta</taxon>
        <taxon>Spermatophyta</taxon>
        <taxon>Magnoliopsida</taxon>
        <taxon>eudicotyledons</taxon>
        <taxon>Gunneridae</taxon>
        <taxon>Pentapetalae</taxon>
        <taxon>asterids</taxon>
        <taxon>lamiids</taxon>
        <taxon>Lamiales</taxon>
        <taxon>Orobanchaceae</taxon>
        <taxon>Buchnereae</taxon>
        <taxon>Striga</taxon>
    </lineage>
</organism>
<proteinExistence type="predicted"/>
<dbReference type="FunFam" id="1.10.510.10:FF:000590">
    <property type="entry name" value="PR5-like receptor kinase"/>
    <property type="match status" value="1"/>
</dbReference>
<evidence type="ECO:0000256" key="3">
    <source>
        <dbReference type="ARBA" id="ARBA00022679"/>
    </source>
</evidence>
<feature type="domain" description="Protein kinase" evidence="15">
    <location>
        <begin position="293"/>
        <end position="578"/>
    </location>
</feature>
<feature type="chain" id="PRO_5040345541" evidence="14">
    <location>
        <begin position="20"/>
        <end position="612"/>
    </location>
</feature>
<dbReference type="EMBL" id="CACSLK010030875">
    <property type="protein sequence ID" value="CAA0838178.1"/>
    <property type="molecule type" value="Genomic_DNA"/>
</dbReference>